<feature type="compositionally biased region" description="Low complexity" evidence="10">
    <location>
        <begin position="977"/>
        <end position="988"/>
    </location>
</feature>
<feature type="region of interest" description="Disordered" evidence="10">
    <location>
        <begin position="3978"/>
        <end position="4067"/>
    </location>
</feature>
<feature type="compositionally biased region" description="Basic and acidic residues" evidence="10">
    <location>
        <begin position="3003"/>
        <end position="3021"/>
    </location>
</feature>
<dbReference type="GO" id="GO:0003723">
    <property type="term" value="F:RNA binding"/>
    <property type="evidence" value="ECO:0007669"/>
    <property type="project" value="UniProtKB-UniRule"/>
</dbReference>
<feature type="region of interest" description="Disordered" evidence="10">
    <location>
        <begin position="973"/>
        <end position="993"/>
    </location>
</feature>
<reference evidence="13 14" key="1">
    <citation type="submission" date="2017-12" db="EMBL/GenBank/DDBJ databases">
        <title>Hemimetabolous genomes reveal molecular basis of termite eusociality.</title>
        <authorList>
            <person name="Harrison M.C."/>
            <person name="Jongepier E."/>
            <person name="Robertson H.M."/>
            <person name="Arning N."/>
            <person name="Bitard-Feildel T."/>
            <person name="Chao H."/>
            <person name="Childers C.P."/>
            <person name="Dinh H."/>
            <person name="Doddapaneni H."/>
            <person name="Dugan S."/>
            <person name="Gowin J."/>
            <person name="Greiner C."/>
            <person name="Han Y."/>
            <person name="Hu H."/>
            <person name="Hughes D.S.T."/>
            <person name="Huylmans A.-K."/>
            <person name="Kemena C."/>
            <person name="Kremer L.P.M."/>
            <person name="Lee S.L."/>
            <person name="Lopez-Ezquerra A."/>
            <person name="Mallet L."/>
            <person name="Monroy-Kuhn J.M."/>
            <person name="Moser A."/>
            <person name="Murali S.C."/>
            <person name="Muzny D.M."/>
            <person name="Otani S."/>
            <person name="Piulachs M.-D."/>
            <person name="Poelchau M."/>
            <person name="Qu J."/>
            <person name="Schaub F."/>
            <person name="Wada-Katsumata A."/>
            <person name="Worley K.C."/>
            <person name="Xie Q."/>
            <person name="Ylla G."/>
            <person name="Poulsen M."/>
            <person name="Gibbs R.A."/>
            <person name="Schal C."/>
            <person name="Richards S."/>
            <person name="Belles X."/>
            <person name="Korb J."/>
            <person name="Bornberg-Bauer E."/>
        </authorList>
    </citation>
    <scope>NUCLEOTIDE SEQUENCE [LARGE SCALE GENOMIC DNA]</scope>
    <source>
        <tissue evidence="13">Whole body</tissue>
    </source>
</reference>
<dbReference type="FunFam" id="2.40.290.10:FF:000002">
    <property type="entry name" value="Spen family transcriptional repressor"/>
    <property type="match status" value="1"/>
</dbReference>
<dbReference type="SMART" id="SM00360">
    <property type="entry name" value="RRM"/>
    <property type="match status" value="1"/>
</dbReference>
<dbReference type="Gene3D" id="3.30.70.330">
    <property type="match status" value="1"/>
</dbReference>
<feature type="region of interest" description="Disordered" evidence="10">
    <location>
        <begin position="2361"/>
        <end position="2388"/>
    </location>
</feature>
<feature type="compositionally biased region" description="Basic and acidic residues" evidence="10">
    <location>
        <begin position="2227"/>
        <end position="2244"/>
    </location>
</feature>
<accession>A0A2J7Q932</accession>
<feature type="compositionally biased region" description="Basic and acidic residues" evidence="10">
    <location>
        <begin position="1833"/>
        <end position="1845"/>
    </location>
</feature>
<feature type="region of interest" description="Disordered" evidence="10">
    <location>
        <begin position="4218"/>
        <end position="4266"/>
    </location>
</feature>
<feature type="compositionally biased region" description="Polar residues" evidence="10">
    <location>
        <begin position="1268"/>
        <end position="1277"/>
    </location>
</feature>
<evidence type="ECO:0000313" key="14">
    <source>
        <dbReference type="Proteomes" id="UP000235965"/>
    </source>
</evidence>
<proteinExistence type="inferred from homology"/>
<feature type="region of interest" description="Disordered" evidence="10">
    <location>
        <begin position="3223"/>
        <end position="3449"/>
    </location>
</feature>
<evidence type="ECO:0000256" key="1">
    <source>
        <dbReference type="ARBA" id="ARBA00004123"/>
    </source>
</evidence>
<feature type="compositionally biased region" description="Pro residues" evidence="10">
    <location>
        <begin position="4283"/>
        <end position="4303"/>
    </location>
</feature>
<evidence type="ECO:0000313" key="13">
    <source>
        <dbReference type="EMBL" id="PNF25100.1"/>
    </source>
</evidence>
<dbReference type="InterPro" id="IPR012677">
    <property type="entry name" value="Nucleotide-bd_a/b_plait_sf"/>
</dbReference>
<feature type="compositionally biased region" description="Low complexity" evidence="10">
    <location>
        <begin position="2508"/>
        <end position="2522"/>
    </location>
</feature>
<feature type="compositionally biased region" description="Basic residues" evidence="10">
    <location>
        <begin position="1579"/>
        <end position="1588"/>
    </location>
</feature>
<dbReference type="STRING" id="105785.A0A2J7Q932"/>
<dbReference type="Proteomes" id="UP000235965">
    <property type="component" value="Unassembled WGS sequence"/>
</dbReference>
<feature type="region of interest" description="Disordered" evidence="10">
    <location>
        <begin position="3482"/>
        <end position="3511"/>
    </location>
</feature>
<evidence type="ECO:0000259" key="11">
    <source>
        <dbReference type="PROSITE" id="PS50102"/>
    </source>
</evidence>
<feature type="domain" description="SPOC" evidence="12">
    <location>
        <begin position="4344"/>
        <end position="4511"/>
    </location>
</feature>
<dbReference type="InterPro" id="IPR010912">
    <property type="entry name" value="SPOC_met"/>
</dbReference>
<feature type="compositionally biased region" description="Polar residues" evidence="10">
    <location>
        <begin position="2769"/>
        <end position="2792"/>
    </location>
</feature>
<feature type="compositionally biased region" description="Basic and acidic residues" evidence="10">
    <location>
        <begin position="2816"/>
        <end position="2825"/>
    </location>
</feature>
<feature type="region of interest" description="Disordered" evidence="10">
    <location>
        <begin position="2066"/>
        <end position="2085"/>
    </location>
</feature>
<feature type="region of interest" description="Disordered" evidence="10">
    <location>
        <begin position="338"/>
        <end position="363"/>
    </location>
</feature>
<evidence type="ECO:0000256" key="7">
    <source>
        <dbReference type="ARBA" id="ARBA00023163"/>
    </source>
</evidence>
<organism evidence="13 14">
    <name type="scientific">Cryptotermes secundus</name>
    <dbReference type="NCBI Taxonomy" id="105785"/>
    <lineage>
        <taxon>Eukaryota</taxon>
        <taxon>Metazoa</taxon>
        <taxon>Ecdysozoa</taxon>
        <taxon>Arthropoda</taxon>
        <taxon>Hexapoda</taxon>
        <taxon>Insecta</taxon>
        <taxon>Pterygota</taxon>
        <taxon>Neoptera</taxon>
        <taxon>Polyneoptera</taxon>
        <taxon>Dictyoptera</taxon>
        <taxon>Blattodea</taxon>
        <taxon>Blattoidea</taxon>
        <taxon>Termitoidae</taxon>
        <taxon>Kalotermitidae</taxon>
        <taxon>Cryptotermitinae</taxon>
        <taxon>Cryptotermes</taxon>
    </lineage>
</organism>
<feature type="compositionally biased region" description="Pro residues" evidence="10">
    <location>
        <begin position="604"/>
        <end position="620"/>
    </location>
</feature>
<feature type="compositionally biased region" description="Basic and acidic residues" evidence="10">
    <location>
        <begin position="2841"/>
        <end position="2851"/>
    </location>
</feature>
<evidence type="ECO:0000256" key="6">
    <source>
        <dbReference type="ARBA" id="ARBA00023054"/>
    </source>
</evidence>
<feature type="region of interest" description="Disordered" evidence="10">
    <location>
        <begin position="791"/>
        <end position="816"/>
    </location>
</feature>
<feature type="compositionally biased region" description="Basic and acidic residues" evidence="10">
    <location>
        <begin position="2687"/>
        <end position="2699"/>
    </location>
</feature>
<feature type="compositionally biased region" description="Basic and acidic residues" evidence="10">
    <location>
        <begin position="1278"/>
        <end position="1291"/>
    </location>
</feature>
<dbReference type="PROSITE" id="PS50102">
    <property type="entry name" value="RRM"/>
    <property type="match status" value="1"/>
</dbReference>
<feature type="compositionally biased region" description="Basic and acidic residues" evidence="10">
    <location>
        <begin position="1126"/>
        <end position="1141"/>
    </location>
</feature>
<dbReference type="InterPro" id="IPR012921">
    <property type="entry name" value="SPOC_C"/>
</dbReference>
<evidence type="ECO:0000256" key="2">
    <source>
        <dbReference type="ARBA" id="ARBA00005387"/>
    </source>
</evidence>
<dbReference type="InterPro" id="IPR035979">
    <property type="entry name" value="RBD_domain_sf"/>
</dbReference>
<dbReference type="EMBL" id="NEVH01016943">
    <property type="protein sequence ID" value="PNF25100.1"/>
    <property type="molecule type" value="Genomic_DNA"/>
</dbReference>
<feature type="region of interest" description="Disordered" evidence="10">
    <location>
        <begin position="1106"/>
        <end position="1154"/>
    </location>
</feature>
<feature type="compositionally biased region" description="Basic residues" evidence="10">
    <location>
        <begin position="479"/>
        <end position="490"/>
    </location>
</feature>
<dbReference type="SUPFAM" id="SSF100939">
    <property type="entry name" value="SPOC domain-like"/>
    <property type="match status" value="1"/>
</dbReference>
<feature type="compositionally biased region" description="Basic and acidic residues" evidence="10">
    <location>
        <begin position="1305"/>
        <end position="1469"/>
    </location>
</feature>
<feature type="region of interest" description="Disordered" evidence="10">
    <location>
        <begin position="564"/>
        <end position="639"/>
    </location>
</feature>
<feature type="compositionally biased region" description="Basic residues" evidence="10">
    <location>
        <begin position="2372"/>
        <end position="2382"/>
    </location>
</feature>
<feature type="compositionally biased region" description="Basic residues" evidence="10">
    <location>
        <begin position="3569"/>
        <end position="3579"/>
    </location>
</feature>
<comment type="caution">
    <text evidence="13">The sequence shown here is derived from an EMBL/GenBank/DDBJ whole genome shotgun (WGS) entry which is preliminary data.</text>
</comment>
<evidence type="ECO:0000256" key="5">
    <source>
        <dbReference type="ARBA" id="ARBA00023015"/>
    </source>
</evidence>
<feature type="compositionally biased region" description="Basic and acidic residues" evidence="10">
    <location>
        <begin position="1811"/>
        <end position="1823"/>
    </location>
</feature>
<feature type="region of interest" description="Disordered" evidence="10">
    <location>
        <begin position="2603"/>
        <end position="2851"/>
    </location>
</feature>
<evidence type="ECO:0000256" key="4">
    <source>
        <dbReference type="ARBA" id="ARBA00022884"/>
    </source>
</evidence>
<feature type="region of interest" description="Disordered" evidence="10">
    <location>
        <begin position="455"/>
        <end position="543"/>
    </location>
</feature>
<feature type="compositionally biased region" description="Acidic residues" evidence="10">
    <location>
        <begin position="2708"/>
        <end position="2718"/>
    </location>
</feature>
<evidence type="ECO:0000256" key="10">
    <source>
        <dbReference type="SAM" id="MobiDB-lite"/>
    </source>
</evidence>
<gene>
    <name evidence="13" type="ORF">B7P43_G02023</name>
</gene>
<keyword evidence="14" id="KW-1185">Reference proteome</keyword>
<dbReference type="InterPro" id="IPR000504">
    <property type="entry name" value="RRM_dom"/>
</dbReference>
<feature type="compositionally biased region" description="Basic and acidic residues" evidence="10">
    <location>
        <begin position="3223"/>
        <end position="3239"/>
    </location>
</feature>
<feature type="compositionally biased region" description="Polar residues" evidence="10">
    <location>
        <begin position="3332"/>
        <end position="3349"/>
    </location>
</feature>
<evidence type="ECO:0000259" key="12">
    <source>
        <dbReference type="PROSITE" id="PS50917"/>
    </source>
</evidence>
<dbReference type="CDD" id="cd21543">
    <property type="entry name" value="SPOC_SHARP"/>
    <property type="match status" value="1"/>
</dbReference>
<keyword evidence="6" id="KW-0175">Coiled coil</keyword>
<feature type="compositionally biased region" description="Polar residues" evidence="10">
    <location>
        <begin position="4043"/>
        <end position="4058"/>
    </location>
</feature>
<feature type="compositionally biased region" description="Basic and acidic residues" evidence="10">
    <location>
        <begin position="1749"/>
        <end position="1782"/>
    </location>
</feature>
<keyword evidence="4 9" id="KW-0694">RNA-binding</keyword>
<feature type="compositionally biased region" description="Basic residues" evidence="10">
    <location>
        <begin position="2196"/>
        <end position="2206"/>
    </location>
</feature>
<feature type="compositionally biased region" description="Basic and acidic residues" evidence="10">
    <location>
        <begin position="4219"/>
        <end position="4229"/>
    </location>
</feature>
<name>A0A2J7Q932_9NEOP</name>
<feature type="region of interest" description="Disordered" evidence="10">
    <location>
        <begin position="2014"/>
        <end position="2058"/>
    </location>
</feature>
<feature type="compositionally biased region" description="Basic residues" evidence="10">
    <location>
        <begin position="2477"/>
        <end position="2488"/>
    </location>
</feature>
<evidence type="ECO:0008006" key="15">
    <source>
        <dbReference type="Google" id="ProtNLM"/>
    </source>
</evidence>
<feature type="compositionally biased region" description="Basic and acidic residues" evidence="10">
    <location>
        <begin position="1495"/>
        <end position="1517"/>
    </location>
</feature>
<feature type="region of interest" description="Disordered" evidence="10">
    <location>
        <begin position="1206"/>
        <end position="1999"/>
    </location>
</feature>
<dbReference type="Pfam" id="PF07744">
    <property type="entry name" value="SPOC"/>
    <property type="match status" value="1"/>
</dbReference>
<feature type="compositionally biased region" description="Low complexity" evidence="10">
    <location>
        <begin position="564"/>
        <end position="578"/>
    </location>
</feature>
<feature type="compositionally biased region" description="Polar residues" evidence="10">
    <location>
        <begin position="3407"/>
        <end position="3418"/>
    </location>
</feature>
<dbReference type="FunCoup" id="A0A2J7Q932">
    <property type="interactions" value="373"/>
</dbReference>
<feature type="compositionally biased region" description="Basic and acidic residues" evidence="10">
    <location>
        <begin position="1589"/>
        <end position="1615"/>
    </location>
</feature>
<feature type="region of interest" description="Disordered" evidence="10">
    <location>
        <begin position="3539"/>
        <end position="3667"/>
    </location>
</feature>
<feature type="compositionally biased region" description="Basic and acidic residues" evidence="10">
    <location>
        <begin position="3582"/>
        <end position="3599"/>
    </location>
</feature>
<dbReference type="InterPro" id="IPR016194">
    <property type="entry name" value="SPOC-like_C_dom_sf"/>
</dbReference>
<feature type="region of interest" description="Disordered" evidence="10">
    <location>
        <begin position="2942"/>
        <end position="3042"/>
    </location>
</feature>
<feature type="compositionally biased region" description="Polar residues" evidence="10">
    <location>
        <begin position="3986"/>
        <end position="4002"/>
    </location>
</feature>
<protein>
    <recommendedName>
        <fullName evidence="15">RRM domain-containing protein</fullName>
    </recommendedName>
</protein>
<evidence type="ECO:0000256" key="8">
    <source>
        <dbReference type="ARBA" id="ARBA00023242"/>
    </source>
</evidence>
<keyword evidence="8" id="KW-0539">Nucleus</keyword>
<feature type="compositionally biased region" description="Basic and acidic residues" evidence="10">
    <location>
        <begin position="1549"/>
        <end position="1578"/>
    </location>
</feature>
<dbReference type="SUPFAM" id="SSF54928">
    <property type="entry name" value="RNA-binding domain, RBD"/>
    <property type="match status" value="1"/>
</dbReference>
<keyword evidence="5" id="KW-0805">Transcription regulation</keyword>
<dbReference type="Pfam" id="PF00076">
    <property type="entry name" value="RRM_1"/>
    <property type="match status" value="1"/>
</dbReference>
<feature type="compositionally biased region" description="Basic and acidic residues" evidence="10">
    <location>
        <begin position="2041"/>
        <end position="2051"/>
    </location>
</feature>
<feature type="compositionally biased region" description="Low complexity" evidence="10">
    <location>
        <begin position="621"/>
        <end position="634"/>
    </location>
</feature>
<keyword evidence="3" id="KW-0597">Phosphoprotein</keyword>
<dbReference type="InParanoid" id="A0A2J7Q932"/>
<dbReference type="Gene3D" id="2.40.290.10">
    <property type="match status" value="1"/>
</dbReference>
<feature type="domain" description="RRM" evidence="11">
    <location>
        <begin position="25"/>
        <end position="97"/>
    </location>
</feature>
<feature type="region of interest" description="Disordered" evidence="10">
    <location>
        <begin position="2171"/>
        <end position="2327"/>
    </location>
</feature>
<feature type="compositionally biased region" description="Low complexity" evidence="10">
    <location>
        <begin position="1206"/>
        <end position="1224"/>
    </location>
</feature>
<feature type="compositionally biased region" description="Basic and acidic residues" evidence="10">
    <location>
        <begin position="2287"/>
        <end position="2297"/>
    </location>
</feature>
<evidence type="ECO:0000256" key="9">
    <source>
        <dbReference type="PROSITE-ProRule" id="PRU00176"/>
    </source>
</evidence>
<dbReference type="OrthoDB" id="6407164at2759"/>
<feature type="compositionally biased region" description="Basic and acidic residues" evidence="10">
    <location>
        <begin position="2977"/>
        <end position="2987"/>
    </location>
</feature>
<feature type="compositionally biased region" description="Basic residues" evidence="10">
    <location>
        <begin position="2245"/>
        <end position="2256"/>
    </location>
</feature>
<dbReference type="PANTHER" id="PTHR23189">
    <property type="entry name" value="RNA RECOGNITION MOTIF-CONTAINING"/>
    <property type="match status" value="1"/>
</dbReference>
<feature type="compositionally biased region" description="Basic and acidic residues" evidence="10">
    <location>
        <begin position="3267"/>
        <end position="3279"/>
    </location>
</feature>
<comment type="subcellular location">
    <subcellularLocation>
        <location evidence="1">Nucleus</location>
    </subcellularLocation>
</comment>
<dbReference type="GO" id="GO:0005634">
    <property type="term" value="C:nucleus"/>
    <property type="evidence" value="ECO:0007669"/>
    <property type="project" value="UniProtKB-SubCell"/>
</dbReference>
<comment type="similarity">
    <text evidence="2">Belongs to the RRM Spen family.</text>
</comment>
<feature type="compositionally biased region" description="Basic and acidic residues" evidence="10">
    <location>
        <begin position="3499"/>
        <end position="3510"/>
    </location>
</feature>
<feature type="compositionally biased region" description="Basic and acidic residues" evidence="10">
    <location>
        <begin position="529"/>
        <end position="539"/>
    </location>
</feature>
<feature type="region of interest" description="Disordered" evidence="10">
    <location>
        <begin position="2454"/>
        <end position="2571"/>
    </location>
</feature>
<sequence length="4511" mass="490660">MRTMDGEHLGNNRIKLGFGKSMATNCVWVDGIADTVSEKYLNLQFNQFGNITHVTVDRERGHALIYFEQIPYAQNAVREMRGVLLRGRKLQVDFASRECQEAFYEHLEKQGHAVGGERPWERYDSNSREVQAGRFETTVVVPGARFTRYETPQRPRAASYSRTANCSTVAPVAAAVGTTVGQGRTAARTQRAGQRYEYYDTEYPDRRYRNYDEFSQGSAASHDDSYEQELRDYGYCQRERGDSSPSPGACEGETSSLRRSVAVVAARPAKSCSPGDKVPCNEEDPAYKRHSLQSVVVSSDVGAPSQLPPPPSTAQHPHDIRHLQKERVHIQTLLEQLESSGDDDGSMASSAPKKRLKLASDDCGEPPPSLPICAVGPGGMDMCYENHGDVVAPSLVVTTHNHRKSVSEVRRLSDISGKHCSRRLSADSTSKHGGVGRDVCETSADRLVSVQSYSPHPVCKRRKTGSSTSESEDRVSCRSGKHSHHHHHHQHGEPASGTLPVSGGESVDGSRPGTPLCDERPENLLPPTEPRRFPRDRLATEGPLSLPLPRFAAQVLSSTPRLSVSVSGVSPSASKGAPVSSPPAVITSPRPVPSHSQPVVHQLPPSPVPAPPPASPPPRPESILSSSSSDSELSPPSPMLEERIRSLDEKYEKWSVSRAVSLKGSEAPAKLSAANDERFSFYECMINEKFTNLPQSDIVKSVLAKRSVFDEDLKRLANFNDKYEPREFIPFTRPPGCFQSLRIKTECMREVQCVTPTKAVGLATSVASTSAAVGITGKVVSFPNPPSRLIGTPSPLHSPSQPIPKSPFSPGTPTTPTVPKSFMSVSPVGITPLHTQCGSKLQQQQQQPVPKTPSTVLPPAAKGLQYPFPSHPPVLPTTTVATTTATTTAALVSVSSAGVKPSLSVTVPTSSTGTVLSPEIARTCSVKPVGLLTNTTTYSADMSRCSMGRPSATVVTVTTDTKPTPEVTSRIPSKLVSSAPTPSSTAATNRVPSPGVLRLPTCVKPSTPTVTSVSVSTALVPDTMRTSTVGVKCSSVSVMSLPEVTRFQPMTTCTSTRVSSTVVPSSQSTPKFFSTMASSLPASVKVSSSASKPISNALSAVTTAVSSFPQTSPPKPSKPAEQSLKSNKEHSPVHVRSDAPHSDNIPSVKSPSEIPVVSCSPKIVIVPVSVTNACAPTVTTVVASITATTTVLTMTMASTVVTSTTFTTSLSTPTTNSSSESTRSNLKPKPCSLSKKEQSLQSQSQHPTKDKQCDIGKQSAGLKKEPLSTFSAGSLNASKKDRDSICREQEMKNSSSSGHKSKTTCHVEEKRERKESVGSVSARRDSEKDGIPSDRLRERAESTEKDKRKDRESMECAERERRKDSHSVDAEKERRKDSVDSLEKEKQRDECIDLDRRRDAVEFTDKDRWKDGHVDSIDKDRWKEREENQEKDRRKENHMTDKELEVAVDVEKRMENTEKQSKERRKERGSTSSSPASIGCKRRMSSQDSVDSVPDDAKRLKLEHRKISERRDSKDSGRSSSSSKRSNSERPRSHGSASASTDTKGFAKLLEDKIREDNIRQQGKEDADRKKENCDKHKSKDKQKKKSKSDRDSPKEMRDFGNKPTKDPALDKELSPKSGKKKDDSDVEDKEDGKHKHSKRETKEKKKQMKEEFGSSEFLDEKGRAAKKDKRNSSERRKEEDIGKDDQKFISQKKESKSQKKEVSNSDSDSEDGSGDGPKKHSIFDIVDDGPAYISMYDKVKARSTKNMQKQEEERRQEMMREKFDLLKKKRAKREEKKRSTSWDEDSDSGNEHGGKCKRHVKLMISSSSEDDGRSRYDGDASKLRKSRPVVRIKKEDICTGKSDSDSDILGRIGKEVRRSGAAGKQDGSEDDDTSARTKHLTMSGKKGNRSKLVSDTSEDDNATARFKPNEHKTLDAYSADSDADQGFADSDDKLPTSKKSATKNNRMGKGTLDSSNDESNKKLISDVSKTGADKQFSMKKGGNKSKLNKNMLDSSDDEYSRKFLSDVVKSDTYADDKQASLKKSFVKKRTKDSVDSSDDEGSRKLSDGLKTDIYGNDKQSNLKKSCVKNKAKNTVDSSDDENMRKLLNTPKTDIFGEEKQALFRKSVLKNKTAKSFPDLTIEESTKKFLSDAEKVDIYGENIQAVKYVTTQLKATATLSNSSDCEAAALTPPLQLDQKQSFHGNSVDKGNDMPRKKSHKKKQKRQKNLEASEDSLGKMASIESDLAVDKPEANGGKVKVDGERKRHKRERRKSTHCKSIDDDDCKQAKVHKKKVPKPELGVLKPESSVKRDEKMEDIFGPLSDDSESGHLKTPVTPNNGGSGRMYDKLPGKWQVSLVYGSDSDSNASLLGPRMECFPPTAAIVSRPIEKERKRRDKKKRDKKASSVELVEAGRALEAKLLSSDDYPDQALPKALLSCKIEKHEDGTLKEEMGNTDADVFRFTDGDESLEAATALLLEKAKEKKKKRKKSKEEKQARRDHHHHHHHDKSKSSPERKLSITSSLEDSKPSPLLSPLLPSLEMPLSPPLNKPPNLTSDDALSRSPSHHESVIISVSTAPKITEKKKPDKFIPGFGTAIDDIIHETAVKSISEFEAPKPKVELLVKEETGGKAEQGLPKNDGDGLGNEEEKPRAVISQEETEDAVAALLGESFGADFTPSDCYVGEGNGSPHTTSQAGPEPALPTDEEEETRKAIEAIDMKPDTPQSEPDLQIDTDTDGDPEPTYSGLRFSGDDQSPRTPDGIDFSRPPKTPDLPSSYCRQQQGTKPYEQDSLLTKPSLQSDSSLTINKQISPTRESLDKKPVEPLVCYQDQSLPDRPVSSEHLKSQPEPETAPVVAASSCDTSDSHVVHEQREDLVSETQVMAGSDGTVIPMPPCITFKPKEEVEEKVVDLALVKPKDEGVIPSDDNNLRSIKIKEEDKVDLSHMCPNTEVKLEPTPVEVAPLEIEPPTSPCRSPVISKSSPLTPSSPNEIPVDAPDSVMKDLKDEPKCQEGNSDFRPYQFDEDVASKESHTDCGYKPVKDSDSTAFKSSESVAGLDRSYVSSGKEDSGFVSVIKEEHASDIARESDFSEPETDMKADNDFVTNLLASDSMTQALNIDDNSRPALKTDAESGYSPFKEREMEVLSLIKEADNQFKSAEEQGPFAPPTSESSTCKDTYEVLTLHKDHKLNDRDNITDAWSAKEVNMESVIKKVDALCSGDEVSPQSDLPENVNEIGNKLWFDQFKEKAVEPSAPEEMKKDAESADEVLENLQSQTEPVKQESVLDTADVDETKEKDQPKSCEEQEESVLAKTPTKELDSNAALSTSPDDKNEPILPSSSPEREQVTSSPEDEAQDTNTDVQSPVSGQPTVRSTARGGRGGPRGKAQTRITGVTTRRSRLSGGQKAAGEGISVTPVSSRRGGRRSRGSGSKASLQDQSSSPANKKLTTDVYEFHDDSEDEGSNSGEKGRPRLILTIKSPQASVSVSSVTGKEVQVATKTAPAPVPVVETREEFPSPVTRKSRRLQERDGSRSTVDDVIEDVVRSAGKITRSATAAAAAAAANAAGLGLRPRRSTRQNIANQRAPVTVPEQPRKSPRGGKRQAQQRRLSETHEESSEEKKKQTDDETVAVKGLESPAFDKDMDTSSAKSPDSFAASDKAHLSEKDESDTPAGSKAAKAHTEEDEGEPTTLIDPVTGLLIPMRESEEGQYIPVTTAPVIIPMASTPQITTRSLSESQELPCTMVEADRTRTRAQSVPTIPTRIPAQEGMPAVSVAQQSHVPVISNSVPKPVATTSVTAPPGPSVVGLRPVGICKTGVQTTSSTKAVPTTLKAHVLQQTAKTVSSQSVSTTAKVVQPILPPLPPSAASTAQPSVPLQSSAVKVHAIAQPSMKNQTVPVTATVSHSKNRDVLLHQTPSQLSPVGVAKSIQSAVAINPKAHLLQAVTGTKSPGGQTVVVAPGQGQVPIASKIHHLSCPPPLQPQQMAVNMKAPSPGALTPKAHLLQAVSSGPPKTGSSFVPQQKSPHSSLMSVAGSKVPTLSPPHPPKAHHSPAQQPILTGAVASPPLKAPQLSSQQPVVTGASSSRAAVPKSQMPNVVSAHLTQHGKGMMEPPKVDVSLGGCIVVPTASPQTRGQVLQAGLPVPAYEASLHAGSGGVVAELLPNPQFVLAQRQQSPPPAHQQGEVVQHVNFPHHMHNPSHELAQHYVHPQIMYHQYLRAHQEALTAHIPRYLPQGPVRSPLMAGLEVKSEPESDEAHGTSPPLELRRPSSNGAVARGGTVAHSLQSPHDRTTDSPQVATVYVHAASRLPHYTPPQPPPPRYYEPGAEPPPAHLRTSHHHHPLPGTEAPATQPRLQVATPPHASQVPPQADSLLMLLQRYPVMWQGLLALKNDQAAVQMHFVFGNPHVARESLPCNSDGSTPPLRIAQRMRLEQTQVDGVARKMQMDNEHCMLLALPCGRDHMDVLQQSNNLQTGFITYLQQKQAAGIVNIAAPGSQQAAYVVHIFPSCDFANENLARIAPDLLHRVADIAHLLIIIATV</sequence>
<feature type="compositionally biased region" description="Polar residues" evidence="10">
    <location>
        <begin position="2955"/>
        <end position="2967"/>
    </location>
</feature>
<dbReference type="PROSITE" id="PS50917">
    <property type="entry name" value="SPOC"/>
    <property type="match status" value="1"/>
</dbReference>
<feature type="compositionally biased region" description="Basic and acidic residues" evidence="10">
    <location>
        <begin position="1641"/>
        <end position="1704"/>
    </location>
</feature>
<keyword evidence="7" id="KW-0804">Transcription</keyword>
<evidence type="ECO:0000256" key="3">
    <source>
        <dbReference type="ARBA" id="ARBA00022553"/>
    </source>
</evidence>
<feature type="region of interest" description="Disordered" evidence="10">
    <location>
        <begin position="4278"/>
        <end position="4321"/>
    </location>
</feature>